<dbReference type="Proteomes" id="UP000569329">
    <property type="component" value="Unassembled WGS sequence"/>
</dbReference>
<organism evidence="4 5">
    <name type="scientific">Halosaccharopolyspora lacisalsi</name>
    <dbReference type="NCBI Taxonomy" id="1000566"/>
    <lineage>
        <taxon>Bacteria</taxon>
        <taxon>Bacillati</taxon>
        <taxon>Actinomycetota</taxon>
        <taxon>Actinomycetes</taxon>
        <taxon>Pseudonocardiales</taxon>
        <taxon>Pseudonocardiaceae</taxon>
        <taxon>Halosaccharopolyspora</taxon>
    </lineage>
</organism>
<feature type="region of interest" description="Disordered" evidence="2">
    <location>
        <begin position="319"/>
        <end position="388"/>
    </location>
</feature>
<dbReference type="AlphaFoldDB" id="A0A839DVB2"/>
<dbReference type="PANTHER" id="PTHR33392">
    <property type="entry name" value="POLYISOPRENYL-TEICHOIC ACID--PEPTIDOGLYCAN TEICHOIC ACID TRANSFERASE TAGU"/>
    <property type="match status" value="1"/>
</dbReference>
<dbReference type="Gene3D" id="3.40.630.190">
    <property type="entry name" value="LCP protein"/>
    <property type="match status" value="1"/>
</dbReference>
<evidence type="ECO:0000313" key="5">
    <source>
        <dbReference type="Proteomes" id="UP000569329"/>
    </source>
</evidence>
<sequence length="388" mass="41168">MSVLVLGTVGYGWSRLHELNKSVRGGDVIADAGPKAPDGATDILLVGNDSRVNAQGEQLSENMLRKLRASSDGSANNLTDTMILVRIPDGGRRASAVSFPRDTLVDLDRFGEHKLNSALARAQAAAEQRLRGRGVTGAELARKSRTAGQKFFVSTIEELAGVDIDHYAEVNLLGFYRLTKAVGGVKVCLRRPVDDSEYSGAVFPAGPQVLSGSEALAFVRQRHGLPRGDLDRVVRQQAFLAGLANKILSAGILGNPAKVSALMDALENSVTLDKGWNIVGFAGKMRGIAADDIEFSTIPVRLRGGEVVAKPKRVERYVDDLLSGRTDETDRPTRSGSAEERPGGTAGFSGTSGLGGDRAAESETGARESAEPGVEQRPTTADDVPCVY</sequence>
<reference evidence="4 5" key="1">
    <citation type="submission" date="2020-07" db="EMBL/GenBank/DDBJ databases">
        <title>Sequencing the genomes of 1000 actinobacteria strains.</title>
        <authorList>
            <person name="Klenk H.-P."/>
        </authorList>
    </citation>
    <scope>NUCLEOTIDE SEQUENCE [LARGE SCALE GENOMIC DNA]</scope>
    <source>
        <strain evidence="4 5">DSM 45975</strain>
    </source>
</reference>
<gene>
    <name evidence="4" type="ORF">FHX42_002330</name>
</gene>
<evidence type="ECO:0000259" key="3">
    <source>
        <dbReference type="Pfam" id="PF03816"/>
    </source>
</evidence>
<keyword evidence="5" id="KW-1185">Reference proteome</keyword>
<dbReference type="NCBIfam" id="TIGR00350">
    <property type="entry name" value="lytR_cpsA_psr"/>
    <property type="match status" value="1"/>
</dbReference>
<comment type="caution">
    <text evidence="4">The sequence shown here is derived from an EMBL/GenBank/DDBJ whole genome shotgun (WGS) entry which is preliminary data.</text>
</comment>
<protein>
    <submittedName>
        <fullName evidence="4">LCP family protein required for cell wall assembly</fullName>
    </submittedName>
</protein>
<feature type="domain" description="Cell envelope-related transcriptional attenuator" evidence="3">
    <location>
        <begin position="79"/>
        <end position="248"/>
    </location>
</feature>
<dbReference type="InterPro" id="IPR004474">
    <property type="entry name" value="LytR_CpsA_psr"/>
</dbReference>
<proteinExistence type="inferred from homology"/>
<dbReference type="Pfam" id="PF03816">
    <property type="entry name" value="LytR_cpsA_psr"/>
    <property type="match status" value="1"/>
</dbReference>
<dbReference type="InterPro" id="IPR050922">
    <property type="entry name" value="LytR/CpsA/Psr_CW_biosynth"/>
</dbReference>
<feature type="compositionally biased region" description="Basic and acidic residues" evidence="2">
    <location>
        <begin position="325"/>
        <end position="342"/>
    </location>
</feature>
<feature type="compositionally biased region" description="Gly residues" evidence="2">
    <location>
        <begin position="344"/>
        <end position="356"/>
    </location>
</feature>
<feature type="compositionally biased region" description="Basic and acidic residues" evidence="2">
    <location>
        <begin position="358"/>
        <end position="370"/>
    </location>
</feature>
<name>A0A839DVB2_9PSEU</name>
<evidence type="ECO:0000256" key="1">
    <source>
        <dbReference type="ARBA" id="ARBA00006068"/>
    </source>
</evidence>
<evidence type="ECO:0000313" key="4">
    <source>
        <dbReference type="EMBL" id="MBA8824983.1"/>
    </source>
</evidence>
<accession>A0A839DVB2</accession>
<dbReference type="PANTHER" id="PTHR33392:SF6">
    <property type="entry name" value="POLYISOPRENYL-TEICHOIC ACID--PEPTIDOGLYCAN TEICHOIC ACID TRANSFERASE TAGU"/>
    <property type="match status" value="1"/>
</dbReference>
<evidence type="ECO:0000256" key="2">
    <source>
        <dbReference type="SAM" id="MobiDB-lite"/>
    </source>
</evidence>
<dbReference type="EMBL" id="JACGWZ010000002">
    <property type="protein sequence ID" value="MBA8824983.1"/>
    <property type="molecule type" value="Genomic_DNA"/>
</dbReference>
<comment type="similarity">
    <text evidence="1">Belongs to the LytR/CpsA/Psr (LCP) family.</text>
</comment>